<dbReference type="Pfam" id="PF00441">
    <property type="entry name" value="Acyl-CoA_dh_1"/>
    <property type="match status" value="1"/>
</dbReference>
<proteinExistence type="inferred from homology"/>
<evidence type="ECO:0000256" key="3">
    <source>
        <dbReference type="ARBA" id="ARBA00022630"/>
    </source>
</evidence>
<evidence type="ECO:0000256" key="1">
    <source>
        <dbReference type="ARBA" id="ARBA00001974"/>
    </source>
</evidence>
<keyword evidence="11" id="KW-1185">Reference proteome</keyword>
<keyword evidence="5" id="KW-0560">Oxidoreductase</keyword>
<dbReference type="PANTHER" id="PTHR43884:SF12">
    <property type="entry name" value="ISOVALERYL-COA DEHYDROGENASE, MITOCHONDRIAL-RELATED"/>
    <property type="match status" value="1"/>
</dbReference>
<dbReference type="InterPro" id="IPR006089">
    <property type="entry name" value="Acyl-CoA_DH_CS"/>
</dbReference>
<sequence>MASEQVTQKAIRGGEFIIRESEASEVFIPEEFSEEQLMIAQTCTDFLKAEIWPRLDELDSAKSPELITALMDKAGELGLLGIAVPEEYGGFGMSFNTSMLVTERTGAGHSFSVALSAHTGIGTLPIVYYGNEAQKSKYLPRLASGEWKSAYCLTEPDSGSDANSGKTRAVLSADGGHYVINGQKMWITNGGFADLFIVFAKIADENGKPDKNLSAFIVEKTFGGITMNEPEHKMGIKGSDTRQIFFNDCHVPVENLLSERGNGFKIAVNILNIGRIKLAAAALGGAKKVLDEAIGYANERKQFGVSIASFGAIKYKIAEMAARIFASESAAYRAGQDIDNLIETLKASGVPDAEAKLKALEEFAIECAVMKVHGSEVLDYVADEGVQIYGGMGYSADAPMDRAYRDSRINRIFEGTNEINRLLTVDMLLKRAMKGQLDLMGPALAVSKEILSIPNFGAEEEEGLFAAEKKIIRNLKKAVLMVSGAAVQKFMASLSDEQEVIMDIADMGIEVYVAESVLLRVEKLTGKLGADAVQIQRDMARLYIYEAVERVGKSGKSAITSFAETDELRVMLMGLKRFTKADPVNLKNLRRKIAEYFINENQYLLPGR</sequence>
<dbReference type="InterPro" id="IPR049426">
    <property type="entry name" value="Acyl-CoA-dh-like_C"/>
</dbReference>
<evidence type="ECO:0000259" key="7">
    <source>
        <dbReference type="Pfam" id="PF02770"/>
    </source>
</evidence>
<keyword evidence="4 5" id="KW-0274">FAD</keyword>
<evidence type="ECO:0000259" key="8">
    <source>
        <dbReference type="Pfam" id="PF02771"/>
    </source>
</evidence>
<dbReference type="SUPFAM" id="SSF47203">
    <property type="entry name" value="Acyl-CoA dehydrogenase C-terminal domain-like"/>
    <property type="match status" value="1"/>
</dbReference>
<keyword evidence="3 5" id="KW-0285">Flavoprotein</keyword>
<dbReference type="Gene3D" id="2.40.110.10">
    <property type="entry name" value="Butyryl-CoA Dehydrogenase, subunit A, domain 2"/>
    <property type="match status" value="1"/>
</dbReference>
<dbReference type="InterPro" id="IPR037069">
    <property type="entry name" value="AcylCoA_DH/ox_N_sf"/>
</dbReference>
<dbReference type="InterPro" id="IPR009100">
    <property type="entry name" value="AcylCoA_DH/oxidase_NM_dom_sf"/>
</dbReference>
<organism evidence="10 11">
    <name type="scientific">Ravibacter arvi</name>
    <dbReference type="NCBI Taxonomy" id="2051041"/>
    <lineage>
        <taxon>Bacteria</taxon>
        <taxon>Pseudomonadati</taxon>
        <taxon>Bacteroidota</taxon>
        <taxon>Cytophagia</taxon>
        <taxon>Cytophagales</taxon>
        <taxon>Spirosomataceae</taxon>
        <taxon>Ravibacter</taxon>
    </lineage>
</organism>
<comment type="similarity">
    <text evidence="2 5">Belongs to the acyl-CoA dehydrogenase family.</text>
</comment>
<dbReference type="PROSITE" id="PS00073">
    <property type="entry name" value="ACYL_COA_DH_2"/>
    <property type="match status" value="1"/>
</dbReference>
<evidence type="ECO:0000256" key="2">
    <source>
        <dbReference type="ARBA" id="ARBA00009347"/>
    </source>
</evidence>
<dbReference type="Gene3D" id="1.20.140.10">
    <property type="entry name" value="Butyryl-CoA Dehydrogenase, subunit A, domain 3"/>
    <property type="match status" value="2"/>
</dbReference>
<dbReference type="InterPro" id="IPR009075">
    <property type="entry name" value="AcylCo_DH/oxidase_C"/>
</dbReference>
<dbReference type="Pfam" id="PF21263">
    <property type="entry name" value="Acyl-CoA-dh_C"/>
    <property type="match status" value="1"/>
</dbReference>
<dbReference type="InterPro" id="IPR046373">
    <property type="entry name" value="Acyl-CoA_Oxase/DH_mid-dom_sf"/>
</dbReference>
<dbReference type="PANTHER" id="PTHR43884">
    <property type="entry name" value="ACYL-COA DEHYDROGENASE"/>
    <property type="match status" value="1"/>
</dbReference>
<reference evidence="11" key="1">
    <citation type="journal article" date="2019" name="Int. J. Syst. Evol. Microbiol.">
        <title>The Global Catalogue of Microorganisms (GCM) 10K type strain sequencing project: providing services to taxonomists for standard genome sequencing and annotation.</title>
        <authorList>
            <consortium name="The Broad Institute Genomics Platform"/>
            <consortium name="The Broad Institute Genome Sequencing Center for Infectious Disease"/>
            <person name="Wu L."/>
            <person name="Ma J."/>
        </authorList>
    </citation>
    <scope>NUCLEOTIDE SEQUENCE [LARGE SCALE GENOMIC DNA]</scope>
    <source>
        <strain evidence="11">JCM 31920</strain>
    </source>
</reference>
<feature type="domain" description="Acyl-CoA dehydrogenase/oxidase C-terminal" evidence="6">
    <location>
        <begin position="261"/>
        <end position="423"/>
    </location>
</feature>
<dbReference type="EMBL" id="BAABEY010000018">
    <property type="protein sequence ID" value="GAA4438330.1"/>
    <property type="molecule type" value="Genomic_DNA"/>
</dbReference>
<evidence type="ECO:0000256" key="5">
    <source>
        <dbReference type="RuleBase" id="RU362125"/>
    </source>
</evidence>
<evidence type="ECO:0000259" key="6">
    <source>
        <dbReference type="Pfam" id="PF00441"/>
    </source>
</evidence>
<protein>
    <submittedName>
        <fullName evidence="10">Acyl-CoA dehydrogenase family protein</fullName>
    </submittedName>
</protein>
<name>A0ABP8LXR9_9BACT</name>
<feature type="domain" description="Acyl-CoA dehydrogenase-like C-terminal" evidence="9">
    <location>
        <begin position="474"/>
        <end position="577"/>
    </location>
</feature>
<dbReference type="Gene3D" id="1.10.540.10">
    <property type="entry name" value="Acyl-CoA dehydrogenase/oxidase, N-terminal domain"/>
    <property type="match status" value="1"/>
</dbReference>
<dbReference type="Pfam" id="PF02771">
    <property type="entry name" value="Acyl-CoA_dh_N"/>
    <property type="match status" value="1"/>
</dbReference>
<dbReference type="RefSeq" id="WP_345028296.1">
    <property type="nucleotide sequence ID" value="NZ_BAABEY010000018.1"/>
</dbReference>
<evidence type="ECO:0000256" key="4">
    <source>
        <dbReference type="ARBA" id="ARBA00022827"/>
    </source>
</evidence>
<evidence type="ECO:0000313" key="10">
    <source>
        <dbReference type="EMBL" id="GAA4438330.1"/>
    </source>
</evidence>
<evidence type="ECO:0000313" key="11">
    <source>
        <dbReference type="Proteomes" id="UP001501508"/>
    </source>
</evidence>
<dbReference type="SUPFAM" id="SSF56645">
    <property type="entry name" value="Acyl-CoA dehydrogenase NM domain-like"/>
    <property type="match status" value="1"/>
</dbReference>
<accession>A0ABP8LXR9</accession>
<dbReference type="InterPro" id="IPR013786">
    <property type="entry name" value="AcylCoA_DH/ox_N"/>
</dbReference>
<gene>
    <name evidence="10" type="ORF">GCM10023091_18810</name>
</gene>
<feature type="domain" description="Acyl-CoA oxidase/dehydrogenase middle" evidence="7">
    <location>
        <begin position="150"/>
        <end position="249"/>
    </location>
</feature>
<dbReference type="PROSITE" id="PS00072">
    <property type="entry name" value="ACYL_COA_DH_1"/>
    <property type="match status" value="1"/>
</dbReference>
<dbReference type="Pfam" id="PF02770">
    <property type="entry name" value="Acyl-CoA_dh_M"/>
    <property type="match status" value="1"/>
</dbReference>
<dbReference type="InterPro" id="IPR006091">
    <property type="entry name" value="Acyl-CoA_Oxase/DH_mid-dom"/>
</dbReference>
<dbReference type="Proteomes" id="UP001501508">
    <property type="component" value="Unassembled WGS sequence"/>
</dbReference>
<comment type="cofactor">
    <cofactor evidence="1 5">
        <name>FAD</name>
        <dbReference type="ChEBI" id="CHEBI:57692"/>
    </cofactor>
</comment>
<feature type="domain" description="Acyl-CoA dehydrogenase/oxidase N-terminal" evidence="8">
    <location>
        <begin position="33"/>
        <end position="146"/>
    </location>
</feature>
<evidence type="ECO:0000259" key="9">
    <source>
        <dbReference type="Pfam" id="PF21263"/>
    </source>
</evidence>
<comment type="caution">
    <text evidence="10">The sequence shown here is derived from an EMBL/GenBank/DDBJ whole genome shotgun (WGS) entry which is preliminary data.</text>
</comment>
<dbReference type="InterPro" id="IPR036250">
    <property type="entry name" value="AcylCo_DH-like_C"/>
</dbReference>